<dbReference type="Gene3D" id="3.30.2310.20">
    <property type="entry name" value="RelE-like"/>
    <property type="match status" value="1"/>
</dbReference>
<proteinExistence type="predicted"/>
<dbReference type="EMBL" id="JACHJJ010000009">
    <property type="protein sequence ID" value="MBB5963949.1"/>
    <property type="molecule type" value="Genomic_DNA"/>
</dbReference>
<keyword evidence="2" id="KW-0255">Endonuclease</keyword>
<comment type="caution">
    <text evidence="2">The sequence shown here is derived from an EMBL/GenBank/DDBJ whole genome shotgun (WGS) entry which is preliminary data.</text>
</comment>
<reference evidence="2 3" key="1">
    <citation type="submission" date="2020-08" db="EMBL/GenBank/DDBJ databases">
        <title>Genomic Encyclopedia of Type Strains, Phase III (KMG-III): the genomes of soil and plant-associated and newly described type strains.</title>
        <authorList>
            <person name="Whitman W."/>
        </authorList>
    </citation>
    <scope>NUCLEOTIDE SEQUENCE [LARGE SCALE GENOMIC DNA]</scope>
    <source>
        <strain evidence="2 3">CECT 3303</strain>
    </source>
</reference>
<dbReference type="AlphaFoldDB" id="A0A841D390"/>
<keyword evidence="2" id="KW-0378">Hydrolase</keyword>
<sequence>MSEYERAPFELVVGAAARRAISDKLPADIAVGAVEFITSALLENPYRVGKELHEPLTGVHSARLMRDWRILYEIHDEQEPREVHILDIRHRADAYQRR</sequence>
<evidence type="ECO:0000256" key="1">
    <source>
        <dbReference type="ARBA" id="ARBA00022649"/>
    </source>
</evidence>
<name>A0A841D390_PLAVE</name>
<keyword evidence="2" id="KW-0540">Nuclease</keyword>
<accession>A0A841D390</accession>
<dbReference type="GO" id="GO:0004519">
    <property type="term" value="F:endonuclease activity"/>
    <property type="evidence" value="ECO:0007669"/>
    <property type="project" value="UniProtKB-KW"/>
</dbReference>
<gene>
    <name evidence="2" type="ORF">FHS22_003231</name>
</gene>
<evidence type="ECO:0000313" key="2">
    <source>
        <dbReference type="EMBL" id="MBB5963949.1"/>
    </source>
</evidence>
<keyword evidence="3" id="KW-1185">Reference proteome</keyword>
<dbReference type="RefSeq" id="WP_221473691.1">
    <property type="nucleotide sequence ID" value="NZ_BAAAWZ010000001.1"/>
</dbReference>
<dbReference type="Pfam" id="PF05016">
    <property type="entry name" value="ParE_toxin"/>
    <property type="match status" value="1"/>
</dbReference>
<organism evidence="2 3">
    <name type="scientific">Planomonospora venezuelensis</name>
    <dbReference type="NCBI Taxonomy" id="1999"/>
    <lineage>
        <taxon>Bacteria</taxon>
        <taxon>Bacillati</taxon>
        <taxon>Actinomycetota</taxon>
        <taxon>Actinomycetes</taxon>
        <taxon>Streptosporangiales</taxon>
        <taxon>Streptosporangiaceae</taxon>
        <taxon>Planomonospora</taxon>
    </lineage>
</organism>
<protein>
    <submittedName>
        <fullName evidence="2">mRNA-degrading endonuclease RelE of RelBE toxin-antitoxin system</fullName>
    </submittedName>
</protein>
<dbReference type="InterPro" id="IPR035093">
    <property type="entry name" value="RelE/ParE_toxin_dom_sf"/>
</dbReference>
<dbReference type="InterPro" id="IPR007712">
    <property type="entry name" value="RelE/ParE_toxin"/>
</dbReference>
<dbReference type="SUPFAM" id="SSF143011">
    <property type="entry name" value="RelE-like"/>
    <property type="match status" value="1"/>
</dbReference>
<dbReference type="Proteomes" id="UP000562352">
    <property type="component" value="Unassembled WGS sequence"/>
</dbReference>
<evidence type="ECO:0000313" key="3">
    <source>
        <dbReference type="Proteomes" id="UP000562352"/>
    </source>
</evidence>
<keyword evidence="1" id="KW-1277">Toxin-antitoxin system</keyword>